<evidence type="ECO:0000256" key="1">
    <source>
        <dbReference type="ARBA" id="ARBA00004123"/>
    </source>
</evidence>
<sequence>MDKSKESIERLCHQFLPDIVDLLRFLRTYNMKETETCFRRECHSHVNTLNKTSVTNEDQSIPNSINVNDYFVVYSYLSNFIFNSPYQIELMQFLFPLFVHLYLDLLEHNYINECQQFYKQFVHSTFYSLHSEFFNQLKLISKSSKHLHQCTLTNAFRTSRFFLRLSMTSCKELQNFIDYTKNLTKINSQFYLTASQISLLLSIFQQYIKVDINQQVFTSSNIVRYQTSEQPMTPIFVHTNLANKIQFTRLYTGLFPLQSLPNDSNRSSAQYSQLNRGDLSSSYPQINYNRLPNTNDLNNIPRLGPHQLPSICLFTLKNSKQIINCINLSNDCRLLAVGFQSSEILICSLNPNNKLYSMKSTKELRHLLNKSTRNYNLDTSSFIETSNERVLIGHTSAIFTLAFEPTKQTYLLSGSQDCTIRLWHLTIWSCLIVYKMHFQPILDSKFNFEFSLLFFTSLRLISVAFAPVGHIFASCSIDGLICLWTIDKINPFRIYPEYEYSGPINLVVFHPNSNYLASAHNDHTIHLWNIQNENALVRIFNGHRHQISSLCFSPNGHFLVSGCWNGEIILWDIQNNLQIAHLFLHKQAISSIEFSPLTGTLLLISSIDSTISLWNCFMITKIYDEKLTDSMNKNLSSHKILLNVFKTKNIPIFHIKFSKENILYAIGLTNE</sequence>
<evidence type="ECO:0000313" key="12">
    <source>
        <dbReference type="Proteomes" id="UP000663877"/>
    </source>
</evidence>
<name>A0A814D611_9BILA</name>
<proteinExistence type="inferred from homology"/>
<feature type="repeat" description="WD" evidence="6">
    <location>
        <begin position="582"/>
        <end position="615"/>
    </location>
</feature>
<evidence type="ECO:0000256" key="3">
    <source>
        <dbReference type="ARBA" id="ARBA00022574"/>
    </source>
</evidence>
<dbReference type="AlphaFoldDB" id="A0A814D611"/>
<evidence type="ECO:0000313" key="10">
    <source>
        <dbReference type="EMBL" id="CAF1389603.1"/>
    </source>
</evidence>
<dbReference type="EMBL" id="CAJNOI010000052">
    <property type="protein sequence ID" value="CAF0951364.1"/>
    <property type="molecule type" value="Genomic_DNA"/>
</dbReference>
<dbReference type="SUPFAM" id="SSF50978">
    <property type="entry name" value="WD40 repeat-like"/>
    <property type="match status" value="1"/>
</dbReference>
<feature type="repeat" description="WD" evidence="6">
    <location>
        <begin position="497"/>
        <end position="538"/>
    </location>
</feature>
<dbReference type="InterPro" id="IPR006594">
    <property type="entry name" value="LisH"/>
</dbReference>
<dbReference type="PROSITE" id="PS50294">
    <property type="entry name" value="WD_REPEATS_REGION"/>
    <property type="match status" value="4"/>
</dbReference>
<accession>A0A814D611</accession>
<dbReference type="Pfam" id="PF00400">
    <property type="entry name" value="WD40"/>
    <property type="match status" value="5"/>
</dbReference>
<dbReference type="PROSITE" id="PS50082">
    <property type="entry name" value="WD_REPEATS_2"/>
    <property type="match status" value="4"/>
</dbReference>
<comment type="subcellular location">
    <subcellularLocation>
        <location evidence="1">Nucleus</location>
    </subcellularLocation>
</comment>
<comment type="caution">
    <text evidence="8">The sequence shown here is derived from an EMBL/GenBank/DDBJ whole genome shotgun (WGS) entry which is preliminary data.</text>
</comment>
<dbReference type="Gene3D" id="1.25.40.500">
    <property type="entry name" value="TFIID subunit TAF5, NTD2 domain"/>
    <property type="match status" value="1"/>
</dbReference>
<evidence type="ECO:0000256" key="2">
    <source>
        <dbReference type="ARBA" id="ARBA00009435"/>
    </source>
</evidence>
<evidence type="ECO:0000256" key="4">
    <source>
        <dbReference type="ARBA" id="ARBA00022737"/>
    </source>
</evidence>
<dbReference type="GO" id="GO:0016251">
    <property type="term" value="F:RNA polymerase II general transcription initiation factor activity"/>
    <property type="evidence" value="ECO:0007669"/>
    <property type="project" value="TreeGrafter"/>
</dbReference>
<evidence type="ECO:0000313" key="8">
    <source>
        <dbReference type="EMBL" id="CAF0951364.1"/>
    </source>
</evidence>
<evidence type="ECO:0000259" key="7">
    <source>
        <dbReference type="Pfam" id="PF04494"/>
    </source>
</evidence>
<organism evidence="8 12">
    <name type="scientific">Adineta steineri</name>
    <dbReference type="NCBI Taxonomy" id="433720"/>
    <lineage>
        <taxon>Eukaryota</taxon>
        <taxon>Metazoa</taxon>
        <taxon>Spiralia</taxon>
        <taxon>Gnathifera</taxon>
        <taxon>Rotifera</taxon>
        <taxon>Eurotatoria</taxon>
        <taxon>Bdelloidea</taxon>
        <taxon>Adinetida</taxon>
        <taxon>Adinetidae</taxon>
        <taxon>Adineta</taxon>
    </lineage>
</organism>
<dbReference type="OrthoDB" id="10266330at2759"/>
<dbReference type="SMART" id="SM00320">
    <property type="entry name" value="WD40"/>
    <property type="match status" value="6"/>
</dbReference>
<dbReference type="GO" id="GO:0005669">
    <property type="term" value="C:transcription factor TFIID complex"/>
    <property type="evidence" value="ECO:0007669"/>
    <property type="project" value="TreeGrafter"/>
</dbReference>
<dbReference type="EMBL" id="CAJNOM010000092">
    <property type="protein sequence ID" value="CAF1028958.1"/>
    <property type="molecule type" value="Genomic_DNA"/>
</dbReference>
<comment type="similarity">
    <text evidence="2">Belongs to the WD repeat TAF5 family.</text>
</comment>
<dbReference type="InterPro" id="IPR015943">
    <property type="entry name" value="WD40/YVTN_repeat-like_dom_sf"/>
</dbReference>
<evidence type="ECO:0000256" key="5">
    <source>
        <dbReference type="ARBA" id="ARBA00023242"/>
    </source>
</evidence>
<feature type="domain" description="TFIID subunit TAF5 NTD2" evidence="7">
    <location>
        <begin position="68"/>
        <end position="182"/>
    </location>
</feature>
<dbReference type="InterPro" id="IPR007582">
    <property type="entry name" value="TFIID_NTD2"/>
</dbReference>
<protein>
    <recommendedName>
        <fullName evidence="7">TFIID subunit TAF5 NTD2 domain-containing protein</fullName>
    </recommendedName>
</protein>
<feature type="repeat" description="WD" evidence="6">
    <location>
        <begin position="391"/>
        <end position="425"/>
    </location>
</feature>
<keyword evidence="4" id="KW-0677">Repeat</keyword>
<keyword evidence="11" id="KW-1185">Reference proteome</keyword>
<dbReference type="Proteomes" id="UP000663877">
    <property type="component" value="Unassembled WGS sequence"/>
</dbReference>
<feature type="repeat" description="WD" evidence="6">
    <location>
        <begin position="540"/>
        <end position="581"/>
    </location>
</feature>
<reference evidence="8" key="1">
    <citation type="submission" date="2021-02" db="EMBL/GenBank/DDBJ databases">
        <authorList>
            <person name="Nowell W R."/>
        </authorList>
    </citation>
    <scope>NUCLEOTIDE SEQUENCE</scope>
</reference>
<evidence type="ECO:0000313" key="9">
    <source>
        <dbReference type="EMBL" id="CAF1028958.1"/>
    </source>
</evidence>
<dbReference type="InterPro" id="IPR001680">
    <property type="entry name" value="WD40_rpt"/>
</dbReference>
<dbReference type="PROSITE" id="PS00678">
    <property type="entry name" value="WD_REPEATS_1"/>
    <property type="match status" value="2"/>
</dbReference>
<keyword evidence="5" id="KW-0539">Nucleus</keyword>
<dbReference type="CDD" id="cd00200">
    <property type="entry name" value="WD40"/>
    <property type="match status" value="1"/>
</dbReference>
<dbReference type="EMBL" id="CAJNOM010000359">
    <property type="protein sequence ID" value="CAF1389603.1"/>
    <property type="molecule type" value="Genomic_DNA"/>
</dbReference>
<evidence type="ECO:0000313" key="11">
    <source>
        <dbReference type="Proteomes" id="UP000663832"/>
    </source>
</evidence>
<dbReference type="Gene3D" id="2.130.10.10">
    <property type="entry name" value="YVTN repeat-like/Quinoprotein amine dehydrogenase"/>
    <property type="match status" value="2"/>
</dbReference>
<dbReference type="PROSITE" id="PS50896">
    <property type="entry name" value="LISH"/>
    <property type="match status" value="1"/>
</dbReference>
<dbReference type="InterPro" id="IPR037264">
    <property type="entry name" value="TFIID_NTD2_sf"/>
</dbReference>
<dbReference type="Pfam" id="PF04494">
    <property type="entry name" value="TFIID_NTD2"/>
    <property type="match status" value="1"/>
</dbReference>
<evidence type="ECO:0000256" key="6">
    <source>
        <dbReference type="PROSITE-ProRule" id="PRU00221"/>
    </source>
</evidence>
<keyword evidence="3 6" id="KW-0853">WD repeat</keyword>
<dbReference type="InterPro" id="IPR036322">
    <property type="entry name" value="WD40_repeat_dom_sf"/>
</dbReference>
<dbReference type="GO" id="GO:0006367">
    <property type="term" value="P:transcription initiation at RNA polymerase II promoter"/>
    <property type="evidence" value="ECO:0007669"/>
    <property type="project" value="TreeGrafter"/>
</dbReference>
<gene>
    <name evidence="8" type="ORF">BJG266_LOCUS13233</name>
    <name evidence="9" type="ORF">QVE165_LOCUS16428</name>
    <name evidence="10" type="ORF">QVE165_LOCUS36132</name>
</gene>
<dbReference type="InterPro" id="IPR019775">
    <property type="entry name" value="WD40_repeat_CS"/>
</dbReference>
<dbReference type="PANTHER" id="PTHR19879">
    <property type="entry name" value="TRANSCRIPTION INITIATION FACTOR TFIID"/>
    <property type="match status" value="1"/>
</dbReference>
<dbReference type="PANTHER" id="PTHR19879:SF1">
    <property type="entry name" value="CANNONBALL-RELATED"/>
    <property type="match status" value="1"/>
</dbReference>
<dbReference type="Proteomes" id="UP000663832">
    <property type="component" value="Unassembled WGS sequence"/>
</dbReference>
<dbReference type="SUPFAM" id="SSF160897">
    <property type="entry name" value="Taf5 N-terminal domain-like"/>
    <property type="match status" value="1"/>
</dbReference>